<evidence type="ECO:0000313" key="2">
    <source>
        <dbReference type="EMBL" id="RIJ26824.1"/>
    </source>
</evidence>
<protein>
    <recommendedName>
        <fullName evidence="1">AMP-dependent synthetase/ligase domain-containing protein</fullName>
    </recommendedName>
</protein>
<sequence>MAETDSKSVPFLPLNANEPLVEAVRRYGESDWLLYDPRPLGAPKNSIVDYLIYWAEHAPERPMLCARNKNGSWNHVTYSKMHSSASSFAQFLIDHEIGPGQRVVILSGNSIEHAIVALGAMMAGVTYAPISPAYALMPGGKPKLKSVFDAVRPSLIFAQNGRLFEGAIEENRTEKANIVCAEELPDGRRYQRLDQILETKATADVERAHKAVGPDTVAKILFSSGSTGWPKGVINTQKMLCTNMAMCDAMWSDEENYFPYETISWMPWNHTMAGNGLFNRSLRQGGTYYIDDGRPLPGEFSKTIANLREISPHSYSDVPAGYAMLTDAMEQDQDLRDSFFKNLRFVQYAGASLPLDVWRRFQKLSVKSLGMRMPFLTGYGCTETGPLITQLYWPVEGSGFIGIPVPGIELKLLKVDENRFEARARGPNVTPGYLGETELTENAFDEDGFYRTGDAVSFVDPRKMVKGLRFDSRIVEDFKLLSGTFVAVGTVRANVVSALSPYVSDIVVAGENRPHIGALIWLNEAACKRLVPENEQGVSAEELVNIPVVRKVITEKLLSYNEDNPASSTRIERAIILTEPPSSEHNEITDKGYINQRAVLNRRADDVKQLYAEGAAGSVISLSSAVEGIGQ</sequence>
<proteinExistence type="predicted"/>
<dbReference type="InterPro" id="IPR042099">
    <property type="entry name" value="ANL_N_sf"/>
</dbReference>
<feature type="domain" description="AMP-dependent synthetase/ligase" evidence="1">
    <location>
        <begin position="54"/>
        <end position="434"/>
    </location>
</feature>
<keyword evidence="3" id="KW-1185">Reference proteome</keyword>
<dbReference type="AlphaFoldDB" id="A0A399R825"/>
<dbReference type="InterPro" id="IPR020845">
    <property type="entry name" value="AMP-binding_CS"/>
</dbReference>
<dbReference type="Proteomes" id="UP000266385">
    <property type="component" value="Unassembled WGS sequence"/>
</dbReference>
<dbReference type="RefSeq" id="WP_119377717.1">
    <property type="nucleotide sequence ID" value="NZ_QWFX01000016.1"/>
</dbReference>
<reference evidence="2 3" key="1">
    <citation type="submission" date="2018-08" db="EMBL/GenBank/DDBJ databases">
        <title>Henriciella mobilis sp. nov., isolated from seawater.</title>
        <authorList>
            <person name="Cheng H."/>
            <person name="Wu Y.-H."/>
            <person name="Xu X.-W."/>
            <person name="Guo L.-L."/>
        </authorList>
    </citation>
    <scope>NUCLEOTIDE SEQUENCE [LARGE SCALE GENOMIC DNA]</scope>
    <source>
        <strain evidence="2 3">JN25</strain>
    </source>
</reference>
<dbReference type="SUPFAM" id="SSF56801">
    <property type="entry name" value="Acetyl-CoA synthetase-like"/>
    <property type="match status" value="1"/>
</dbReference>
<dbReference type="PANTHER" id="PTHR24096:SF420">
    <property type="entry name" value="LONG-CHAIN-FATTY-ACID--COA LIGASE-RELATED"/>
    <property type="match status" value="1"/>
</dbReference>
<dbReference type="Pfam" id="PF23562">
    <property type="entry name" value="AMP-binding_C_3"/>
    <property type="match status" value="1"/>
</dbReference>
<dbReference type="Gene3D" id="3.40.50.12780">
    <property type="entry name" value="N-terminal domain of ligase-like"/>
    <property type="match status" value="1"/>
</dbReference>
<name>A0A399R825_9PROT</name>
<comment type="caution">
    <text evidence="2">The sequence shown here is derived from an EMBL/GenBank/DDBJ whole genome shotgun (WGS) entry which is preliminary data.</text>
</comment>
<evidence type="ECO:0000313" key="3">
    <source>
        <dbReference type="Proteomes" id="UP000266385"/>
    </source>
</evidence>
<dbReference type="OrthoDB" id="9803968at2"/>
<organism evidence="2 3">
    <name type="scientific">Henriciella mobilis</name>
    <dbReference type="NCBI Taxonomy" id="2305467"/>
    <lineage>
        <taxon>Bacteria</taxon>
        <taxon>Pseudomonadati</taxon>
        <taxon>Pseudomonadota</taxon>
        <taxon>Alphaproteobacteria</taxon>
        <taxon>Hyphomonadales</taxon>
        <taxon>Hyphomonadaceae</taxon>
        <taxon>Henriciella</taxon>
    </lineage>
</organism>
<accession>A0A399R825</accession>
<dbReference type="PANTHER" id="PTHR24096">
    <property type="entry name" value="LONG-CHAIN-FATTY-ACID--COA LIGASE"/>
    <property type="match status" value="1"/>
</dbReference>
<dbReference type="PROSITE" id="PS00455">
    <property type="entry name" value="AMP_BINDING"/>
    <property type="match status" value="1"/>
</dbReference>
<evidence type="ECO:0000259" key="1">
    <source>
        <dbReference type="Pfam" id="PF00501"/>
    </source>
</evidence>
<dbReference type="Pfam" id="PF00501">
    <property type="entry name" value="AMP-binding"/>
    <property type="match status" value="1"/>
</dbReference>
<dbReference type="InterPro" id="IPR000873">
    <property type="entry name" value="AMP-dep_synth/lig_dom"/>
</dbReference>
<gene>
    <name evidence="2" type="ORF">D1223_17965</name>
</gene>
<dbReference type="EMBL" id="QWFX01000016">
    <property type="protein sequence ID" value="RIJ26824.1"/>
    <property type="molecule type" value="Genomic_DNA"/>
</dbReference>
<dbReference type="GO" id="GO:0016405">
    <property type="term" value="F:CoA-ligase activity"/>
    <property type="evidence" value="ECO:0007669"/>
    <property type="project" value="TreeGrafter"/>
</dbReference>